<gene>
    <name evidence="1" type="ORF">NQ315_014145</name>
</gene>
<organism evidence="1 2">
    <name type="scientific">Exocentrus adspersus</name>
    <dbReference type="NCBI Taxonomy" id="1586481"/>
    <lineage>
        <taxon>Eukaryota</taxon>
        <taxon>Metazoa</taxon>
        <taxon>Ecdysozoa</taxon>
        <taxon>Arthropoda</taxon>
        <taxon>Hexapoda</taxon>
        <taxon>Insecta</taxon>
        <taxon>Pterygota</taxon>
        <taxon>Neoptera</taxon>
        <taxon>Endopterygota</taxon>
        <taxon>Coleoptera</taxon>
        <taxon>Polyphaga</taxon>
        <taxon>Cucujiformia</taxon>
        <taxon>Chrysomeloidea</taxon>
        <taxon>Cerambycidae</taxon>
        <taxon>Lamiinae</taxon>
        <taxon>Acanthocinini</taxon>
        <taxon>Exocentrus</taxon>
    </lineage>
</organism>
<accession>A0AAV8VWH1</accession>
<dbReference type="Proteomes" id="UP001159042">
    <property type="component" value="Unassembled WGS sequence"/>
</dbReference>
<protein>
    <submittedName>
        <fullName evidence="1">Uncharacterized protein</fullName>
    </submittedName>
</protein>
<evidence type="ECO:0000313" key="2">
    <source>
        <dbReference type="Proteomes" id="UP001159042"/>
    </source>
</evidence>
<name>A0AAV8VWH1_9CUCU</name>
<proteinExistence type="predicted"/>
<reference evidence="1 2" key="1">
    <citation type="journal article" date="2023" name="Insect Mol. Biol.">
        <title>Genome sequencing provides insights into the evolution of gene families encoding plant cell wall-degrading enzymes in longhorned beetles.</title>
        <authorList>
            <person name="Shin N.R."/>
            <person name="Okamura Y."/>
            <person name="Kirsch R."/>
            <person name="Pauchet Y."/>
        </authorList>
    </citation>
    <scope>NUCLEOTIDE SEQUENCE [LARGE SCALE GENOMIC DNA]</scope>
    <source>
        <strain evidence="1">EAD_L_NR</strain>
    </source>
</reference>
<evidence type="ECO:0000313" key="1">
    <source>
        <dbReference type="EMBL" id="KAJ8918275.1"/>
    </source>
</evidence>
<dbReference type="AlphaFoldDB" id="A0AAV8VWH1"/>
<comment type="caution">
    <text evidence="1">The sequence shown here is derived from an EMBL/GenBank/DDBJ whole genome shotgun (WGS) entry which is preliminary data.</text>
</comment>
<keyword evidence="2" id="KW-1185">Reference proteome</keyword>
<dbReference type="EMBL" id="JANEYG010000027">
    <property type="protein sequence ID" value="KAJ8918275.1"/>
    <property type="molecule type" value="Genomic_DNA"/>
</dbReference>
<sequence>MRKIYAAPLCYTGKNFIIPCNEFSILIFIKYRFWLIPSPFILHSLVRYNPLYKSKGEIQGPFLCYRWQMLQIKEEEGHINGKMEETHLTDIPKRLHTSADIPRERNTTMTTICCYLRVVLINSDVMPIPNSDRFSHSMRGAQLVTRLVIVTGYYGSPFLSKCHNYLSEKRSKPNHTFQLTWTALTAVMV</sequence>